<comment type="domain">
    <text evidence="8">The N-terminal domain interacts with the head of the 30S subunit; the C-terminal domain interacts with the body and contacts protein S4. The interaction surface between S4 and S5 is involved in control of translational fidelity.</text>
</comment>
<comment type="caution">
    <text evidence="12">The sequence shown here is derived from an EMBL/GenBank/DDBJ whole genome shotgun (WGS) entry which is preliminary data.</text>
</comment>
<dbReference type="Gene3D" id="3.30.160.20">
    <property type="match status" value="1"/>
</dbReference>
<evidence type="ECO:0000256" key="1">
    <source>
        <dbReference type="ARBA" id="ARBA00008945"/>
    </source>
</evidence>
<sequence length="233" mass="24487">MARIDASKLNLEETVVEVSRVSKVVKGGRRFSIRALVVVGDRNGHVGYGFGKAGEYTEAIRKGVEDAKKHLVEIPLTGTTIPFAVMCNFGASEVLLKPAAPGTGVIAGGAVRAVMESAGVRDILTKTLGSTNKANTVQACIAGLRELRSADVEAARRGKTVVELLGKKRAEQLAAANAAAAEQAAAARAAREEEIRESRAVSSRRDRGGDRRGGGERGGDRRGGGDRGGDRRR</sequence>
<keyword evidence="5 8" id="KW-0687">Ribonucleoprotein</keyword>
<dbReference type="Pfam" id="PF00333">
    <property type="entry name" value="Ribosomal_S5"/>
    <property type="match status" value="1"/>
</dbReference>
<feature type="domain" description="S5 DRBM" evidence="11">
    <location>
        <begin position="11"/>
        <end position="74"/>
    </location>
</feature>
<evidence type="ECO:0000256" key="2">
    <source>
        <dbReference type="ARBA" id="ARBA00022730"/>
    </source>
</evidence>
<dbReference type="SUPFAM" id="SSF54211">
    <property type="entry name" value="Ribosomal protein S5 domain 2-like"/>
    <property type="match status" value="1"/>
</dbReference>
<dbReference type="AlphaFoldDB" id="A0A5J4KMB0"/>
<dbReference type="GO" id="GO:0015935">
    <property type="term" value="C:small ribosomal subunit"/>
    <property type="evidence" value="ECO:0007669"/>
    <property type="project" value="InterPro"/>
</dbReference>
<evidence type="ECO:0000256" key="8">
    <source>
        <dbReference type="HAMAP-Rule" id="MF_01307"/>
    </source>
</evidence>
<evidence type="ECO:0000256" key="3">
    <source>
        <dbReference type="ARBA" id="ARBA00022884"/>
    </source>
</evidence>
<dbReference type="GO" id="GO:0019843">
    <property type="term" value="F:rRNA binding"/>
    <property type="evidence" value="ECO:0007669"/>
    <property type="project" value="UniProtKB-UniRule"/>
</dbReference>
<dbReference type="PROSITE" id="PS50881">
    <property type="entry name" value="S5_DSRBD"/>
    <property type="match status" value="1"/>
</dbReference>
<evidence type="ECO:0000256" key="6">
    <source>
        <dbReference type="ARBA" id="ARBA00035255"/>
    </source>
</evidence>
<evidence type="ECO:0000256" key="9">
    <source>
        <dbReference type="RuleBase" id="RU003823"/>
    </source>
</evidence>
<evidence type="ECO:0000256" key="10">
    <source>
        <dbReference type="SAM" id="MobiDB-lite"/>
    </source>
</evidence>
<comment type="subunit">
    <text evidence="7 8">Part of the 30S ribosomal subunit. Contacts proteins S4 and S8.</text>
</comment>
<dbReference type="PANTHER" id="PTHR48277">
    <property type="entry name" value="MITOCHONDRIAL RIBOSOMAL PROTEIN S5"/>
    <property type="match status" value="1"/>
</dbReference>
<feature type="region of interest" description="Disordered" evidence="10">
    <location>
        <begin position="190"/>
        <end position="233"/>
    </location>
</feature>
<evidence type="ECO:0000313" key="12">
    <source>
        <dbReference type="EMBL" id="GER87530.1"/>
    </source>
</evidence>
<proteinExistence type="inferred from homology"/>
<dbReference type="SUPFAM" id="SSF54768">
    <property type="entry name" value="dsRNA-binding domain-like"/>
    <property type="match status" value="1"/>
</dbReference>
<keyword evidence="13" id="KW-1185">Reference proteome</keyword>
<dbReference type="InterPro" id="IPR018192">
    <property type="entry name" value="Ribosomal_uS5_N_CS"/>
</dbReference>
<name>A0A5J4KMB0_9CHLR</name>
<dbReference type="PANTHER" id="PTHR48277:SF1">
    <property type="entry name" value="MITOCHONDRIAL RIBOSOMAL PROTEIN S5"/>
    <property type="match status" value="1"/>
</dbReference>
<dbReference type="Proteomes" id="UP000326912">
    <property type="component" value="Unassembled WGS sequence"/>
</dbReference>
<keyword evidence="4 8" id="KW-0689">Ribosomal protein</keyword>
<comment type="function">
    <text evidence="8">With S4 and S12 plays an important role in translational accuracy.</text>
</comment>
<dbReference type="FunFam" id="3.30.160.20:FF:000001">
    <property type="entry name" value="30S ribosomal protein S5"/>
    <property type="match status" value="1"/>
</dbReference>
<protein>
    <recommendedName>
        <fullName evidence="6 8">Small ribosomal subunit protein uS5</fullName>
    </recommendedName>
</protein>
<evidence type="ECO:0000256" key="7">
    <source>
        <dbReference type="ARBA" id="ARBA00062000"/>
    </source>
</evidence>
<dbReference type="InterPro" id="IPR014721">
    <property type="entry name" value="Ribsml_uS5_D2-typ_fold_subgr"/>
</dbReference>
<keyword evidence="3 8" id="KW-0694">RNA-binding</keyword>
<evidence type="ECO:0000256" key="5">
    <source>
        <dbReference type="ARBA" id="ARBA00023274"/>
    </source>
</evidence>
<dbReference type="InterPro" id="IPR000851">
    <property type="entry name" value="Ribosomal_uS5"/>
</dbReference>
<accession>A0A5J4KMB0</accession>
<dbReference type="Gene3D" id="3.30.230.10">
    <property type="match status" value="1"/>
</dbReference>
<evidence type="ECO:0000313" key="13">
    <source>
        <dbReference type="Proteomes" id="UP000326912"/>
    </source>
</evidence>
<organism evidence="12 13">
    <name type="scientific">Dictyobacter vulcani</name>
    <dbReference type="NCBI Taxonomy" id="2607529"/>
    <lineage>
        <taxon>Bacteria</taxon>
        <taxon>Bacillati</taxon>
        <taxon>Chloroflexota</taxon>
        <taxon>Ktedonobacteria</taxon>
        <taxon>Ktedonobacterales</taxon>
        <taxon>Dictyobacteraceae</taxon>
        <taxon>Dictyobacter</taxon>
    </lineage>
</organism>
<keyword evidence="2 8" id="KW-0699">rRNA-binding</keyword>
<dbReference type="InterPro" id="IPR005712">
    <property type="entry name" value="Ribosomal_uS5_bac-type"/>
</dbReference>
<dbReference type="InterPro" id="IPR020568">
    <property type="entry name" value="Ribosomal_Su5_D2-typ_SF"/>
</dbReference>
<dbReference type="GO" id="GO:0005737">
    <property type="term" value="C:cytoplasm"/>
    <property type="evidence" value="ECO:0007669"/>
    <property type="project" value="UniProtKB-ARBA"/>
</dbReference>
<dbReference type="NCBIfam" id="TIGR01021">
    <property type="entry name" value="rpsE_bact"/>
    <property type="match status" value="1"/>
</dbReference>
<dbReference type="FunFam" id="3.30.230.10:FF:000002">
    <property type="entry name" value="30S ribosomal protein S5"/>
    <property type="match status" value="1"/>
</dbReference>
<reference evidence="12 13" key="1">
    <citation type="submission" date="2019-10" db="EMBL/GenBank/DDBJ databases">
        <title>Dictyobacter vulcani sp. nov., within the class Ktedonobacteria, isolated from soil of volcanic Mt. Zao.</title>
        <authorList>
            <person name="Zheng Y."/>
            <person name="Wang C.M."/>
            <person name="Sakai Y."/>
            <person name="Abe K."/>
            <person name="Yokota A."/>
            <person name="Yabe S."/>
        </authorList>
    </citation>
    <scope>NUCLEOTIDE SEQUENCE [LARGE SCALE GENOMIC DNA]</scope>
    <source>
        <strain evidence="12 13">W12</strain>
    </source>
</reference>
<dbReference type="EMBL" id="BKZW01000001">
    <property type="protein sequence ID" value="GER87530.1"/>
    <property type="molecule type" value="Genomic_DNA"/>
</dbReference>
<dbReference type="PROSITE" id="PS00585">
    <property type="entry name" value="RIBOSOMAL_S5"/>
    <property type="match status" value="1"/>
</dbReference>
<dbReference type="InterPro" id="IPR005324">
    <property type="entry name" value="Ribosomal_uS5_C"/>
</dbReference>
<comment type="similarity">
    <text evidence="1 8 9">Belongs to the universal ribosomal protein uS5 family.</text>
</comment>
<evidence type="ECO:0000259" key="11">
    <source>
        <dbReference type="PROSITE" id="PS50881"/>
    </source>
</evidence>
<gene>
    <name evidence="8" type="primary">rpsE</name>
    <name evidence="12" type="ORF">KDW_16920</name>
</gene>
<dbReference type="HAMAP" id="MF_01307_B">
    <property type="entry name" value="Ribosomal_uS5_B"/>
    <property type="match status" value="1"/>
</dbReference>
<dbReference type="InterPro" id="IPR013810">
    <property type="entry name" value="Ribosomal_uS5_N"/>
</dbReference>
<evidence type="ECO:0000256" key="4">
    <source>
        <dbReference type="ARBA" id="ARBA00022980"/>
    </source>
</evidence>
<dbReference type="Pfam" id="PF03719">
    <property type="entry name" value="Ribosomal_S5_C"/>
    <property type="match status" value="1"/>
</dbReference>
<comment type="function">
    <text evidence="8">Located at the back of the 30S subunit body where it stabilizes the conformation of the head with respect to the body.</text>
</comment>
<dbReference type="GO" id="GO:0003735">
    <property type="term" value="F:structural constituent of ribosome"/>
    <property type="evidence" value="ECO:0007669"/>
    <property type="project" value="UniProtKB-UniRule"/>
</dbReference>
<dbReference type="GO" id="GO:0042254">
    <property type="term" value="P:ribosome biogenesis"/>
    <property type="evidence" value="ECO:0007669"/>
    <property type="project" value="UniProtKB-ARBA"/>
</dbReference>
<dbReference type="GO" id="GO:0006412">
    <property type="term" value="P:translation"/>
    <property type="evidence" value="ECO:0007669"/>
    <property type="project" value="UniProtKB-UniRule"/>
</dbReference>